<keyword evidence="1" id="KW-0812">Transmembrane</keyword>
<keyword evidence="1" id="KW-1133">Transmembrane helix</keyword>
<sequence>MDMVKIRAKYVKMSTLTFFVNLVLFYSLVAKPIK</sequence>
<reference evidence="2 3" key="1">
    <citation type="submission" date="2018-09" db="EMBL/GenBank/DDBJ databases">
        <title>Genomic Encyclopedia of Type Strains, Phase III (KMG-III): the genomes of soil and plant-associated and newly described type strains.</title>
        <authorList>
            <person name="Whitman W."/>
        </authorList>
    </citation>
    <scope>NUCLEOTIDE SEQUENCE [LARGE SCALE GENOMIC DNA]</scope>
    <source>
        <strain evidence="2 3">CECT 7938</strain>
    </source>
</reference>
<organism evidence="2 3">
    <name type="scientific">Sphingobacterium detergens</name>
    <dbReference type="NCBI Taxonomy" id="1145106"/>
    <lineage>
        <taxon>Bacteria</taxon>
        <taxon>Pseudomonadati</taxon>
        <taxon>Bacteroidota</taxon>
        <taxon>Sphingobacteriia</taxon>
        <taxon>Sphingobacteriales</taxon>
        <taxon>Sphingobacteriaceae</taxon>
        <taxon>Sphingobacterium</taxon>
    </lineage>
</organism>
<evidence type="ECO:0000256" key="1">
    <source>
        <dbReference type="SAM" id="Phobius"/>
    </source>
</evidence>
<comment type="caution">
    <text evidence="2">The sequence shown here is derived from an EMBL/GenBank/DDBJ whole genome shotgun (WGS) entry which is preliminary data.</text>
</comment>
<name>A0A420AC95_SPHD1</name>
<keyword evidence="1" id="KW-0472">Membrane</keyword>
<dbReference type="AlphaFoldDB" id="A0A420AC95"/>
<feature type="transmembrane region" description="Helical" evidence="1">
    <location>
        <begin position="12"/>
        <end position="29"/>
    </location>
</feature>
<keyword evidence="3" id="KW-1185">Reference proteome</keyword>
<dbReference type="EMBL" id="RAPY01000009">
    <property type="protein sequence ID" value="RKE42079.1"/>
    <property type="molecule type" value="Genomic_DNA"/>
</dbReference>
<protein>
    <submittedName>
        <fullName evidence="2">Uncharacterized protein</fullName>
    </submittedName>
</protein>
<accession>A0A420AC95</accession>
<dbReference type="Proteomes" id="UP000286246">
    <property type="component" value="Unassembled WGS sequence"/>
</dbReference>
<proteinExistence type="predicted"/>
<gene>
    <name evidence="2" type="ORF">DFQ12_5678</name>
</gene>
<evidence type="ECO:0000313" key="2">
    <source>
        <dbReference type="EMBL" id="RKE42079.1"/>
    </source>
</evidence>
<evidence type="ECO:0000313" key="3">
    <source>
        <dbReference type="Proteomes" id="UP000286246"/>
    </source>
</evidence>